<dbReference type="AlphaFoldDB" id="A0AAE0WJU8"/>
<gene>
    <name evidence="1" type="ORF">LTR78_007129</name>
</gene>
<comment type="caution">
    <text evidence="1">The sequence shown here is derived from an EMBL/GenBank/DDBJ whole genome shotgun (WGS) entry which is preliminary data.</text>
</comment>
<evidence type="ECO:0000313" key="2">
    <source>
        <dbReference type="Proteomes" id="UP001274830"/>
    </source>
</evidence>
<protein>
    <submittedName>
        <fullName evidence="1">Uncharacterized protein</fullName>
    </submittedName>
</protein>
<name>A0AAE0WJU8_9PEZI</name>
<sequence length="161" mass="18440">MIGTMPDEDLVAPSDATIISEAHKAATITDVGDWHNRRHEVTTMTEADTCWEQGRWVECAERCYQVLRAAPFEAIEAKCHMYLSTEEVGPKEMGGQLWHANKAIELWRIVIDRSGMSRFPIEKARPQLEVAEEMLVQADEAFESAHRLLQQQRQEALILEY</sequence>
<dbReference type="Proteomes" id="UP001274830">
    <property type="component" value="Unassembled WGS sequence"/>
</dbReference>
<dbReference type="EMBL" id="JAUTXT010000028">
    <property type="protein sequence ID" value="KAK3673018.1"/>
    <property type="molecule type" value="Genomic_DNA"/>
</dbReference>
<evidence type="ECO:0000313" key="1">
    <source>
        <dbReference type="EMBL" id="KAK3673018.1"/>
    </source>
</evidence>
<organism evidence="1 2">
    <name type="scientific">Recurvomyces mirabilis</name>
    <dbReference type="NCBI Taxonomy" id="574656"/>
    <lineage>
        <taxon>Eukaryota</taxon>
        <taxon>Fungi</taxon>
        <taxon>Dikarya</taxon>
        <taxon>Ascomycota</taxon>
        <taxon>Pezizomycotina</taxon>
        <taxon>Dothideomycetes</taxon>
        <taxon>Dothideomycetidae</taxon>
        <taxon>Mycosphaerellales</taxon>
        <taxon>Teratosphaeriaceae</taxon>
        <taxon>Recurvomyces</taxon>
    </lineage>
</organism>
<proteinExistence type="predicted"/>
<accession>A0AAE0WJU8</accession>
<reference evidence="1" key="1">
    <citation type="submission" date="2023-07" db="EMBL/GenBank/DDBJ databases">
        <title>Black Yeasts Isolated from many extreme environments.</title>
        <authorList>
            <person name="Coleine C."/>
            <person name="Stajich J.E."/>
            <person name="Selbmann L."/>
        </authorList>
    </citation>
    <scope>NUCLEOTIDE SEQUENCE</scope>
    <source>
        <strain evidence="1">CCFEE 5485</strain>
    </source>
</reference>
<keyword evidence="2" id="KW-1185">Reference proteome</keyword>